<organism evidence="1 2">
    <name type="scientific">Psychroflexus salarius</name>
    <dbReference type="NCBI Taxonomy" id="1155689"/>
    <lineage>
        <taxon>Bacteria</taxon>
        <taxon>Pseudomonadati</taxon>
        <taxon>Bacteroidota</taxon>
        <taxon>Flavobacteriia</taxon>
        <taxon>Flavobacteriales</taxon>
        <taxon>Flavobacteriaceae</taxon>
        <taxon>Psychroflexus</taxon>
    </lineage>
</organism>
<protein>
    <recommendedName>
        <fullName evidence="3">Nitrogen regulatory protein P-II family</fullName>
    </recommendedName>
</protein>
<evidence type="ECO:0008006" key="3">
    <source>
        <dbReference type="Google" id="ProtNLM"/>
    </source>
</evidence>
<dbReference type="EMBL" id="FQTW01000004">
    <property type="protein sequence ID" value="SHE68679.1"/>
    <property type="molecule type" value="Genomic_DNA"/>
</dbReference>
<reference evidence="1 2" key="1">
    <citation type="submission" date="2016-11" db="EMBL/GenBank/DDBJ databases">
        <authorList>
            <person name="Jaros S."/>
            <person name="Januszkiewicz K."/>
            <person name="Wedrychowicz H."/>
        </authorList>
    </citation>
    <scope>NUCLEOTIDE SEQUENCE [LARGE SCALE GENOMIC DNA]</scope>
    <source>
        <strain evidence="1 2">DSM 25661</strain>
    </source>
</reference>
<sequence length="101" mass="11338">MKLMILTSVSSYENEILKLLKAANIEAFSSSEIDGYKMSNQLIATQSWFPMTAGGSESLLFFSFTKTEQLNKVIDLVKDFNSHQAENNPIRLAVLPVETYV</sequence>
<dbReference type="AlphaFoldDB" id="A0A1M4VIB2"/>
<evidence type="ECO:0000313" key="2">
    <source>
        <dbReference type="Proteomes" id="UP000184462"/>
    </source>
</evidence>
<dbReference type="STRING" id="1155689.SAMN05444278_10474"/>
<name>A0A1M4VIB2_9FLAO</name>
<dbReference type="Proteomes" id="UP000184462">
    <property type="component" value="Unassembled WGS sequence"/>
</dbReference>
<proteinExistence type="predicted"/>
<keyword evidence="2" id="KW-1185">Reference proteome</keyword>
<accession>A0A1M4VIB2</accession>
<evidence type="ECO:0000313" key="1">
    <source>
        <dbReference type="EMBL" id="SHE68679.1"/>
    </source>
</evidence>
<dbReference type="OrthoDB" id="1524637at2"/>
<gene>
    <name evidence="1" type="ORF">SAMN05444278_10474</name>
</gene>